<gene>
    <name evidence="1" type="ORF">MED297_19312</name>
</gene>
<dbReference type="EMBL" id="AAOE01000001">
    <property type="protein sequence ID" value="EAR11068.1"/>
    <property type="molecule type" value="Genomic_DNA"/>
</dbReference>
<evidence type="ECO:0000313" key="1">
    <source>
        <dbReference type="EMBL" id="EAR11068.1"/>
    </source>
</evidence>
<proteinExistence type="predicted"/>
<dbReference type="AlphaFoldDB" id="A4B8W7"/>
<organism evidence="1 2">
    <name type="scientific">Reinekea blandensis MED297</name>
    <dbReference type="NCBI Taxonomy" id="314283"/>
    <lineage>
        <taxon>Bacteria</taxon>
        <taxon>Pseudomonadati</taxon>
        <taxon>Pseudomonadota</taxon>
        <taxon>Gammaproteobacteria</taxon>
        <taxon>Oceanospirillales</taxon>
        <taxon>Saccharospirillaceae</taxon>
        <taxon>Reinekea</taxon>
    </lineage>
</organism>
<dbReference type="HOGENOM" id="CLU_178418_0_0_6"/>
<dbReference type="STRING" id="314283.MED297_19312"/>
<reference evidence="1 2" key="1">
    <citation type="submission" date="2006-02" db="EMBL/GenBank/DDBJ databases">
        <authorList>
            <person name="Pinhassi J."/>
            <person name="Pedros-Alio C."/>
            <person name="Ferriera S."/>
            <person name="Johnson J."/>
            <person name="Kravitz S."/>
            <person name="Halpern A."/>
            <person name="Remington K."/>
            <person name="Beeson K."/>
            <person name="Tran B."/>
            <person name="Rogers Y.-H."/>
            <person name="Friedman R."/>
            <person name="Venter J.C."/>
        </authorList>
    </citation>
    <scope>NUCLEOTIDE SEQUENCE [LARGE SCALE GENOMIC DNA]</scope>
    <source>
        <strain evidence="1 2">MED297</strain>
    </source>
</reference>
<dbReference type="OrthoDB" id="8591913at2"/>
<dbReference type="RefSeq" id="WP_008044464.1">
    <property type="nucleotide sequence ID" value="NZ_CH724151.1"/>
</dbReference>
<dbReference type="Proteomes" id="UP000005953">
    <property type="component" value="Unassembled WGS sequence"/>
</dbReference>
<keyword evidence="2" id="KW-1185">Reference proteome</keyword>
<evidence type="ECO:0000313" key="2">
    <source>
        <dbReference type="Proteomes" id="UP000005953"/>
    </source>
</evidence>
<comment type="caution">
    <text evidence="1">The sequence shown here is derived from an EMBL/GenBank/DDBJ whole genome shotgun (WGS) entry which is preliminary data.</text>
</comment>
<protein>
    <submittedName>
        <fullName evidence="1">Uncharacterized protein</fullName>
    </submittedName>
</protein>
<name>A4B8W7_9GAMM</name>
<accession>A4B8W7</accession>
<sequence>MESQSPYKLQQVLIEELESQLTDRYGPMMSGKDLYKALGYVSDHAFRQGLVRNTVNVPIFSIPHRRGKFALTKDVAVFLAQQRASAK</sequence>